<keyword evidence="7" id="KW-0812">Transmembrane</keyword>
<evidence type="ECO:0000256" key="10">
    <source>
        <dbReference type="ARBA" id="ARBA00022989"/>
    </source>
</evidence>
<dbReference type="AlphaFoldDB" id="A0A381N0Y3"/>
<dbReference type="InterPro" id="IPR029044">
    <property type="entry name" value="Nucleotide-diphossugar_trans"/>
</dbReference>
<evidence type="ECO:0000256" key="3">
    <source>
        <dbReference type="ARBA" id="ARBA00006739"/>
    </source>
</evidence>
<dbReference type="InterPro" id="IPR001173">
    <property type="entry name" value="Glyco_trans_2-like"/>
</dbReference>
<evidence type="ECO:0000256" key="11">
    <source>
        <dbReference type="ARBA" id="ARBA00023136"/>
    </source>
</evidence>
<accession>A0A381N0Y3</accession>
<sequence length="244" mass="27466">MLATVEIVIPVLNEESALPFCVAELFAFIEQHSEWKWVVVIADNGSVDRTTEIAAELSETYNNLSISRLEERGRGRALKKAWSESDADVRLYMDVDLSTDIEALPELVSCIINEGYEVAVGSRLSKGSQVVNRSFKREVTSRAYNILIHLLFPFTKFKDAQCGFKAVSRKAAENLVPLVEDNAWFFDTELLLLAGNAGYAIKEIPVHWEDDPDTRVRIISTAWEDIKGLLRLRLRGRPTPPLVS</sequence>
<comment type="subcellular location">
    <subcellularLocation>
        <location evidence="1">Endoplasmic reticulum membrane</location>
        <topology evidence="1">Single-pass membrane protein</topology>
    </subcellularLocation>
</comment>
<organism evidence="14">
    <name type="scientific">marine metagenome</name>
    <dbReference type="NCBI Taxonomy" id="408172"/>
    <lineage>
        <taxon>unclassified sequences</taxon>
        <taxon>metagenomes</taxon>
        <taxon>ecological metagenomes</taxon>
    </lineage>
</organism>
<comment type="similarity">
    <text evidence="3">Belongs to the glycosyltransferase 2 family.</text>
</comment>
<reference evidence="14" key="1">
    <citation type="submission" date="2018-05" db="EMBL/GenBank/DDBJ databases">
        <authorList>
            <person name="Lanie J.A."/>
            <person name="Ng W.-L."/>
            <person name="Kazmierczak K.M."/>
            <person name="Andrzejewski T.M."/>
            <person name="Davidsen T.M."/>
            <person name="Wayne K.J."/>
            <person name="Tettelin H."/>
            <person name="Glass J.I."/>
            <person name="Rusch D."/>
            <person name="Podicherti R."/>
            <person name="Tsui H.-C.T."/>
            <person name="Winkler M.E."/>
        </authorList>
    </citation>
    <scope>NUCLEOTIDE SEQUENCE</scope>
</reference>
<dbReference type="EMBL" id="UINC01000031">
    <property type="protein sequence ID" value="SUZ47694.1"/>
    <property type="molecule type" value="Genomic_DNA"/>
</dbReference>
<evidence type="ECO:0000256" key="8">
    <source>
        <dbReference type="ARBA" id="ARBA00022824"/>
    </source>
</evidence>
<dbReference type="GO" id="GO:0006487">
    <property type="term" value="P:protein N-linked glycosylation"/>
    <property type="evidence" value="ECO:0007669"/>
    <property type="project" value="TreeGrafter"/>
</dbReference>
<dbReference type="GO" id="GO:0004581">
    <property type="term" value="F:dolichyl-phosphate beta-glucosyltransferase activity"/>
    <property type="evidence" value="ECO:0007669"/>
    <property type="project" value="UniProtKB-EC"/>
</dbReference>
<evidence type="ECO:0000256" key="7">
    <source>
        <dbReference type="ARBA" id="ARBA00022692"/>
    </source>
</evidence>
<evidence type="ECO:0000313" key="14">
    <source>
        <dbReference type="EMBL" id="SUZ47694.1"/>
    </source>
</evidence>
<name>A0A381N0Y3_9ZZZZ</name>
<evidence type="ECO:0000256" key="4">
    <source>
        <dbReference type="ARBA" id="ARBA00012583"/>
    </source>
</evidence>
<proteinExistence type="inferred from homology"/>
<dbReference type="Gene3D" id="3.90.550.10">
    <property type="entry name" value="Spore Coat Polysaccharide Biosynthesis Protein SpsA, Chain A"/>
    <property type="match status" value="1"/>
</dbReference>
<keyword evidence="10" id="KW-1133">Transmembrane helix</keyword>
<feature type="domain" description="Glycosyltransferase 2-like" evidence="13">
    <location>
        <begin position="7"/>
        <end position="174"/>
    </location>
</feature>
<gene>
    <name evidence="14" type="ORF">METZ01_LOCUS548</name>
</gene>
<dbReference type="GO" id="GO:0005789">
    <property type="term" value="C:endoplasmic reticulum membrane"/>
    <property type="evidence" value="ECO:0007669"/>
    <property type="project" value="UniProtKB-SubCell"/>
</dbReference>
<evidence type="ECO:0000256" key="9">
    <source>
        <dbReference type="ARBA" id="ARBA00022968"/>
    </source>
</evidence>
<keyword evidence="8" id="KW-0256">Endoplasmic reticulum</keyword>
<dbReference type="SUPFAM" id="SSF53448">
    <property type="entry name" value="Nucleotide-diphospho-sugar transferases"/>
    <property type="match status" value="1"/>
</dbReference>
<evidence type="ECO:0000256" key="1">
    <source>
        <dbReference type="ARBA" id="ARBA00004389"/>
    </source>
</evidence>
<keyword evidence="5" id="KW-0328">Glycosyltransferase</keyword>
<dbReference type="PANTHER" id="PTHR10859">
    <property type="entry name" value="GLYCOSYL TRANSFERASE"/>
    <property type="match status" value="1"/>
</dbReference>
<evidence type="ECO:0000256" key="6">
    <source>
        <dbReference type="ARBA" id="ARBA00022679"/>
    </source>
</evidence>
<dbReference type="InterPro" id="IPR035518">
    <property type="entry name" value="DPG_synthase"/>
</dbReference>
<keyword evidence="11" id="KW-0472">Membrane</keyword>
<dbReference type="Pfam" id="PF00535">
    <property type="entry name" value="Glycos_transf_2"/>
    <property type="match status" value="1"/>
</dbReference>
<evidence type="ECO:0000256" key="2">
    <source>
        <dbReference type="ARBA" id="ARBA00004922"/>
    </source>
</evidence>
<keyword evidence="6" id="KW-0808">Transferase</keyword>
<dbReference type="CDD" id="cd04188">
    <property type="entry name" value="DPG_synthase"/>
    <property type="match status" value="1"/>
</dbReference>
<dbReference type="PANTHER" id="PTHR10859:SF91">
    <property type="entry name" value="DOLICHYL-PHOSPHATE BETA-GLUCOSYLTRANSFERASE"/>
    <property type="match status" value="1"/>
</dbReference>
<keyword evidence="9" id="KW-0735">Signal-anchor</keyword>
<evidence type="ECO:0000259" key="13">
    <source>
        <dbReference type="Pfam" id="PF00535"/>
    </source>
</evidence>
<evidence type="ECO:0000256" key="12">
    <source>
        <dbReference type="ARBA" id="ARBA00045097"/>
    </source>
</evidence>
<comment type="pathway">
    <text evidence="2">Protein modification; protein glycosylation.</text>
</comment>
<dbReference type="EC" id="2.4.1.117" evidence="4"/>
<evidence type="ECO:0000256" key="5">
    <source>
        <dbReference type="ARBA" id="ARBA00022676"/>
    </source>
</evidence>
<protein>
    <recommendedName>
        <fullName evidence="4">dolichyl-phosphate beta-glucosyltransferase</fullName>
        <ecNumber evidence="4">2.4.1.117</ecNumber>
    </recommendedName>
</protein>
<comment type="catalytic activity">
    <reaction evidence="12">
        <text>a di-trans,poly-cis-dolichyl phosphate + UDP-alpha-D-glucose = a di-trans,poly-cis-dolichyl beta-D-glucosyl phosphate + UDP</text>
        <dbReference type="Rhea" id="RHEA:15401"/>
        <dbReference type="Rhea" id="RHEA-COMP:19498"/>
        <dbReference type="Rhea" id="RHEA-COMP:19502"/>
        <dbReference type="ChEBI" id="CHEBI:57525"/>
        <dbReference type="ChEBI" id="CHEBI:57683"/>
        <dbReference type="ChEBI" id="CHEBI:58223"/>
        <dbReference type="ChEBI" id="CHEBI:58885"/>
        <dbReference type="EC" id="2.4.1.117"/>
    </reaction>
    <physiologicalReaction direction="left-to-right" evidence="12">
        <dbReference type="Rhea" id="RHEA:15402"/>
    </physiologicalReaction>
</comment>